<evidence type="ECO:0000256" key="1">
    <source>
        <dbReference type="SAM" id="Phobius"/>
    </source>
</evidence>
<keyword evidence="1" id="KW-1133">Transmembrane helix</keyword>
<evidence type="ECO:0000313" key="2">
    <source>
        <dbReference type="EMBL" id="OGG51784.1"/>
    </source>
</evidence>
<reference evidence="2 3" key="1">
    <citation type="journal article" date="2016" name="Nat. Commun.">
        <title>Thousands of microbial genomes shed light on interconnected biogeochemical processes in an aquifer system.</title>
        <authorList>
            <person name="Anantharaman K."/>
            <person name="Brown C.T."/>
            <person name="Hug L.A."/>
            <person name="Sharon I."/>
            <person name="Castelle C.J."/>
            <person name="Probst A.J."/>
            <person name="Thomas B.C."/>
            <person name="Singh A."/>
            <person name="Wilkins M.J."/>
            <person name="Karaoz U."/>
            <person name="Brodie E.L."/>
            <person name="Williams K.H."/>
            <person name="Hubbard S.S."/>
            <person name="Banfield J.F."/>
        </authorList>
    </citation>
    <scope>NUCLEOTIDE SEQUENCE [LARGE SCALE GENOMIC DNA]</scope>
</reference>
<gene>
    <name evidence="2" type="ORF">A2704_04060</name>
</gene>
<name>A0A1F6CRK8_9BACT</name>
<protein>
    <submittedName>
        <fullName evidence="2">Uncharacterized protein</fullName>
    </submittedName>
</protein>
<dbReference type="EMBL" id="MFKW01000015">
    <property type="protein sequence ID" value="OGG51784.1"/>
    <property type="molecule type" value="Genomic_DNA"/>
</dbReference>
<sequence>MKKEIILAFREIIVSWFALVFAVVDFFNYFLPNTKLRPGYLLMTGLFISAVVVVFKKNRQLEDKNVKIVIEKRVVGNYQKGFALIRNDGKATLSQMKVTARYSQPGSASPTVQTLNNFYPPVFDPARTSSFSTTSISAGQELVISVPTVTDEVLVTVTGIDSITGREVKEKQQM</sequence>
<keyword evidence="1" id="KW-0812">Transmembrane</keyword>
<evidence type="ECO:0000313" key="3">
    <source>
        <dbReference type="Proteomes" id="UP000176445"/>
    </source>
</evidence>
<proteinExistence type="predicted"/>
<keyword evidence="1" id="KW-0472">Membrane</keyword>
<dbReference type="Proteomes" id="UP000176445">
    <property type="component" value="Unassembled WGS sequence"/>
</dbReference>
<feature type="transmembrane region" description="Helical" evidence="1">
    <location>
        <begin position="37"/>
        <end position="55"/>
    </location>
</feature>
<comment type="caution">
    <text evidence="2">The sequence shown here is derived from an EMBL/GenBank/DDBJ whole genome shotgun (WGS) entry which is preliminary data.</text>
</comment>
<dbReference type="AlphaFoldDB" id="A0A1F6CRK8"/>
<accession>A0A1F6CRK8</accession>
<feature type="transmembrane region" description="Helical" evidence="1">
    <location>
        <begin position="12"/>
        <end position="31"/>
    </location>
</feature>
<organism evidence="2 3">
    <name type="scientific">Candidatus Kaiserbacteria bacterium RIFCSPHIGHO2_01_FULL_54_36b</name>
    <dbReference type="NCBI Taxonomy" id="1798483"/>
    <lineage>
        <taxon>Bacteria</taxon>
        <taxon>Candidatus Kaiseribacteriota</taxon>
    </lineage>
</organism>